<feature type="domain" description="Glycosyl hydrolase family 13 catalytic" evidence="18">
    <location>
        <begin position="73"/>
        <end position="497"/>
    </location>
</feature>
<feature type="site" description="Transition state stabilizer" evidence="17">
    <location>
        <position position="379"/>
    </location>
</feature>
<dbReference type="CDD" id="cd11325">
    <property type="entry name" value="AmyAc_GTHase"/>
    <property type="match status" value="1"/>
</dbReference>
<keyword evidence="6" id="KW-0963">Cytoplasm</keyword>
<protein>
    <recommendedName>
        <fullName evidence="5 13">Malto-oligosyltrehalose trehalohydrolase</fullName>
        <shortName evidence="14">MTHase</shortName>
        <ecNumber evidence="4 13">3.2.1.141</ecNumber>
    </recommendedName>
    <alternativeName>
        <fullName evidence="11 14">4-alpha-D-((1-&gt;4)-alpha-D-glucano)trehalose trehalohydrolase</fullName>
    </alternativeName>
    <alternativeName>
        <fullName evidence="10 14">Maltooligosyl trehalose trehalohydrolase</fullName>
    </alternativeName>
</protein>
<dbReference type="InterPro" id="IPR012768">
    <property type="entry name" value="Trehalose_TreZ"/>
</dbReference>
<evidence type="ECO:0000256" key="15">
    <source>
        <dbReference type="PIRSR" id="PIRSR006337-1"/>
    </source>
</evidence>
<dbReference type="NCBIfam" id="TIGR02402">
    <property type="entry name" value="trehalose_TreZ"/>
    <property type="match status" value="1"/>
</dbReference>
<dbReference type="Pfam" id="PF11941">
    <property type="entry name" value="DUF3459"/>
    <property type="match status" value="1"/>
</dbReference>
<comment type="subcellular location">
    <subcellularLocation>
        <location evidence="1 15">Cytoplasm</location>
    </subcellularLocation>
</comment>
<dbReference type="InterPro" id="IPR014756">
    <property type="entry name" value="Ig_E-set"/>
</dbReference>
<evidence type="ECO:0000259" key="18">
    <source>
        <dbReference type="SMART" id="SM00642"/>
    </source>
</evidence>
<keyword evidence="9 14" id="KW-0326">Glycosidase</keyword>
<dbReference type="InterPro" id="IPR044901">
    <property type="entry name" value="Trehalose_TreZ_E-set_sf"/>
</dbReference>
<sequence>MTYFRVWAPDAESVEVETGGRRVPLSAQAQGWWGVDVPEAQHGTDYAYVVDGGDPTPDPRTRWQPEGVHAASRVYEDRFEWTDAAWTGRQLAGSVVYELHIGTFTSEGTFDAAIGRLDALVELGVDLVEVMPVAAFPGTHGWGYDGVHLYAVHEPYGGPDGLKRFVDACHARGLGVVLDVVYNHLGPSGNYLGRFGPYFTDLHSTPWGQAVNLDDTGSDEVRRWVIDNATQWLGEFHIDGLRLDAVHALVDERATHLLAELAAEVDRLSTAMRRPLSLIAESDRNDASFVRPREAGGYGLTAQWDDDVHHALHALVTGEGQGYYSDFAEDPYLALTRAMTGAFFHAGTWSSFRGRHHGAPVDRELTPAYRFVAYTQTHDQVGNRATGDRLAATLSDGRLKVAAALVLASPFTPMLFMGEEYAAATPWQYFTDHQEPELAEAIRQGRRKEFAGHGWDAEDVPDPQDPATRDRSVLDWDERARDERGLLAWYRSLIALRRTRPELTDPRLSEVTLSVEGSVVVLGRGVVQMVANLGTEQAQHAVTGEVLLASEDGVRLSGSALTLPADSVAVVELDA</sequence>
<dbReference type="Gene3D" id="1.10.10.760">
    <property type="entry name" value="E-set domains of sugar-utilizing enzymes"/>
    <property type="match status" value="1"/>
</dbReference>
<dbReference type="Gene3D" id="3.20.20.80">
    <property type="entry name" value="Glycosidases"/>
    <property type="match status" value="1"/>
</dbReference>
<dbReference type="InterPro" id="IPR004193">
    <property type="entry name" value="Glyco_hydro_13_N"/>
</dbReference>
<dbReference type="EC" id="3.2.1.141" evidence="4 13"/>
<dbReference type="SMART" id="SM00642">
    <property type="entry name" value="Aamy"/>
    <property type="match status" value="1"/>
</dbReference>
<name>A0A420XS28_9ACTN</name>
<comment type="catalytic activity">
    <reaction evidence="12 14">
        <text>hydrolysis of (1-&gt;4)-alpha-D-glucosidic linkage in 4-alpha-D-[(1-&gt;4)-alpha-D-glucanosyl]n trehalose to yield trehalose and (1-&gt;4)-alpha-D-glucan.</text>
        <dbReference type="EC" id="3.2.1.141"/>
    </reaction>
</comment>
<dbReference type="InterPro" id="IPR006047">
    <property type="entry name" value="GH13_cat_dom"/>
</dbReference>
<dbReference type="Pfam" id="PF02922">
    <property type="entry name" value="CBM_48"/>
    <property type="match status" value="1"/>
</dbReference>
<feature type="binding site" evidence="16">
    <location>
        <begin position="306"/>
        <end position="310"/>
    </location>
    <ligand>
        <name>substrate</name>
    </ligand>
</feature>
<reference evidence="19 20" key="1">
    <citation type="submission" date="2018-10" db="EMBL/GenBank/DDBJ databases">
        <title>Genomic Encyclopedia of Archaeal and Bacterial Type Strains, Phase II (KMG-II): from individual species to whole genera.</title>
        <authorList>
            <person name="Goeker M."/>
        </authorList>
    </citation>
    <scope>NUCLEOTIDE SEQUENCE [LARGE SCALE GENOMIC DNA]</scope>
    <source>
        <strain evidence="19 20">RP-AC37</strain>
    </source>
</reference>
<evidence type="ECO:0000256" key="10">
    <source>
        <dbReference type="ARBA" id="ARBA00032057"/>
    </source>
</evidence>
<dbReference type="RefSeq" id="WP_121192695.1">
    <property type="nucleotide sequence ID" value="NZ_RBWV01000010.1"/>
</dbReference>
<comment type="pathway">
    <text evidence="2 14">Glycan biosynthesis; trehalose biosynthesis.</text>
</comment>
<accession>A0A420XS28</accession>
<comment type="caution">
    <text evidence="19">The sequence shown here is derived from an EMBL/GenBank/DDBJ whole genome shotgun (WGS) entry which is preliminary data.</text>
</comment>
<keyword evidence="8" id="KW-0119">Carbohydrate metabolism</keyword>
<dbReference type="SUPFAM" id="SSF51445">
    <property type="entry name" value="(Trans)glycosidases"/>
    <property type="match status" value="1"/>
</dbReference>
<evidence type="ECO:0000313" key="20">
    <source>
        <dbReference type="Proteomes" id="UP000281955"/>
    </source>
</evidence>
<dbReference type="Gene3D" id="2.60.40.10">
    <property type="entry name" value="Immunoglobulins"/>
    <property type="match status" value="1"/>
</dbReference>
<dbReference type="InterPro" id="IPR022567">
    <property type="entry name" value="DUF3459"/>
</dbReference>
<feature type="binding site" evidence="16">
    <location>
        <begin position="378"/>
        <end position="383"/>
    </location>
    <ligand>
        <name>substrate</name>
    </ligand>
</feature>
<evidence type="ECO:0000256" key="16">
    <source>
        <dbReference type="PIRSR" id="PIRSR006337-2"/>
    </source>
</evidence>
<dbReference type="Pfam" id="PF00128">
    <property type="entry name" value="Alpha-amylase"/>
    <property type="match status" value="1"/>
</dbReference>
<dbReference type="PANTHER" id="PTHR43651:SF11">
    <property type="entry name" value="MALTO-OLIGOSYLTREHALOSE TREHALOHYDROLASE"/>
    <property type="match status" value="1"/>
</dbReference>
<keyword evidence="20" id="KW-1185">Reference proteome</keyword>
<evidence type="ECO:0000256" key="13">
    <source>
        <dbReference type="NCBIfam" id="TIGR02402"/>
    </source>
</evidence>
<dbReference type="GO" id="GO:0005992">
    <property type="term" value="P:trehalose biosynthetic process"/>
    <property type="evidence" value="ECO:0007669"/>
    <property type="project" value="UniProtKB-UniRule"/>
</dbReference>
<comment type="similarity">
    <text evidence="3 14">Belongs to the glycosyl hydrolase 13 family.</text>
</comment>
<evidence type="ECO:0000256" key="14">
    <source>
        <dbReference type="PIRNR" id="PIRNR006337"/>
    </source>
</evidence>
<evidence type="ECO:0000256" key="1">
    <source>
        <dbReference type="ARBA" id="ARBA00004496"/>
    </source>
</evidence>
<feature type="active site" description="Nucleophile" evidence="15">
    <location>
        <position position="244"/>
    </location>
</feature>
<evidence type="ECO:0000256" key="5">
    <source>
        <dbReference type="ARBA" id="ARBA00015938"/>
    </source>
</evidence>
<evidence type="ECO:0000256" key="11">
    <source>
        <dbReference type="ARBA" id="ARBA00033284"/>
    </source>
</evidence>
<evidence type="ECO:0000256" key="17">
    <source>
        <dbReference type="PIRSR" id="PIRSR006337-3"/>
    </source>
</evidence>
<dbReference type="EMBL" id="RBWV01000010">
    <property type="protein sequence ID" value="RKS77688.1"/>
    <property type="molecule type" value="Genomic_DNA"/>
</dbReference>
<dbReference type="InterPro" id="IPR013783">
    <property type="entry name" value="Ig-like_fold"/>
</dbReference>
<dbReference type="UniPathway" id="UPA00299"/>
<evidence type="ECO:0000313" key="19">
    <source>
        <dbReference type="EMBL" id="RKS77688.1"/>
    </source>
</evidence>
<dbReference type="GO" id="GO:0033942">
    <property type="term" value="F:4-alpha-D-(1-&gt;4)-alpha-D-glucanotrehalose trehalohydrolase activity"/>
    <property type="evidence" value="ECO:0007669"/>
    <property type="project" value="UniProtKB-EC"/>
</dbReference>
<evidence type="ECO:0000256" key="2">
    <source>
        <dbReference type="ARBA" id="ARBA00005199"/>
    </source>
</evidence>
<feature type="active site" description="Proton donor" evidence="15">
    <location>
        <position position="281"/>
    </location>
</feature>
<keyword evidence="7 14" id="KW-0378">Hydrolase</keyword>
<proteinExistence type="inferred from homology"/>
<dbReference type="InterPro" id="IPR017853">
    <property type="entry name" value="GH"/>
</dbReference>
<dbReference type="CDD" id="cd02853">
    <property type="entry name" value="E_set_MTHase_like_N"/>
    <property type="match status" value="1"/>
</dbReference>
<feature type="binding site" evidence="16">
    <location>
        <begin position="242"/>
        <end position="247"/>
    </location>
    <ligand>
        <name>substrate</name>
    </ligand>
</feature>
<dbReference type="PIRSF" id="PIRSF006337">
    <property type="entry name" value="Trehalose_TreZ"/>
    <property type="match status" value="1"/>
</dbReference>
<dbReference type="Proteomes" id="UP000281955">
    <property type="component" value="Unassembled WGS sequence"/>
</dbReference>
<evidence type="ECO:0000256" key="8">
    <source>
        <dbReference type="ARBA" id="ARBA00023277"/>
    </source>
</evidence>
<evidence type="ECO:0000256" key="6">
    <source>
        <dbReference type="ARBA" id="ARBA00022490"/>
    </source>
</evidence>
<dbReference type="PANTHER" id="PTHR43651">
    <property type="entry name" value="1,4-ALPHA-GLUCAN-BRANCHING ENZYME"/>
    <property type="match status" value="1"/>
</dbReference>
<evidence type="ECO:0000256" key="12">
    <source>
        <dbReference type="ARBA" id="ARBA00034013"/>
    </source>
</evidence>
<evidence type="ECO:0000256" key="4">
    <source>
        <dbReference type="ARBA" id="ARBA00012268"/>
    </source>
</evidence>
<dbReference type="OrthoDB" id="9800174at2"/>
<dbReference type="GO" id="GO:0005737">
    <property type="term" value="C:cytoplasm"/>
    <property type="evidence" value="ECO:0007669"/>
    <property type="project" value="UniProtKB-SubCell"/>
</dbReference>
<dbReference type="FunCoup" id="A0A420XS28">
    <property type="interactions" value="20"/>
</dbReference>
<dbReference type="InParanoid" id="A0A420XS28"/>
<evidence type="ECO:0000256" key="7">
    <source>
        <dbReference type="ARBA" id="ARBA00022801"/>
    </source>
</evidence>
<gene>
    <name evidence="19" type="ORF">CLV35_1382</name>
</gene>
<evidence type="ECO:0000256" key="3">
    <source>
        <dbReference type="ARBA" id="ARBA00008061"/>
    </source>
</evidence>
<dbReference type="SUPFAM" id="SSF81296">
    <property type="entry name" value="E set domains"/>
    <property type="match status" value="1"/>
</dbReference>
<organism evidence="19 20">
    <name type="scientific">Motilibacter peucedani</name>
    <dbReference type="NCBI Taxonomy" id="598650"/>
    <lineage>
        <taxon>Bacteria</taxon>
        <taxon>Bacillati</taxon>
        <taxon>Actinomycetota</taxon>
        <taxon>Actinomycetes</taxon>
        <taxon>Motilibacterales</taxon>
        <taxon>Motilibacteraceae</taxon>
        <taxon>Motilibacter</taxon>
    </lineage>
</organism>
<evidence type="ECO:0000256" key="9">
    <source>
        <dbReference type="ARBA" id="ARBA00023295"/>
    </source>
</evidence>
<dbReference type="AlphaFoldDB" id="A0A420XS28"/>